<name>A0AAV3RJ24_LITER</name>
<sequence>MIVSFLQKFKRKRNEEAHDVGWFEDLVFRHKKSKSHGGDEALGNIGLDYVDNVHGLVGSDSYGKLRHNNNKGFEDKDLTKGNTPSGLCEYEPGARIPESQIQKEIPEKSQYYLSRGKKDAPFLVRERALPSWIIFSLALTSVQIWLGLELEHMDGLAYEIV</sequence>
<dbReference type="AlphaFoldDB" id="A0AAV3RJ24"/>
<proteinExistence type="predicted"/>
<dbReference type="Proteomes" id="UP001454036">
    <property type="component" value="Unassembled WGS sequence"/>
</dbReference>
<evidence type="ECO:0000313" key="1">
    <source>
        <dbReference type="EMBL" id="GAA0176245.1"/>
    </source>
</evidence>
<organism evidence="1 2">
    <name type="scientific">Lithospermum erythrorhizon</name>
    <name type="common">Purple gromwell</name>
    <name type="synonym">Lithospermum officinale var. erythrorhizon</name>
    <dbReference type="NCBI Taxonomy" id="34254"/>
    <lineage>
        <taxon>Eukaryota</taxon>
        <taxon>Viridiplantae</taxon>
        <taxon>Streptophyta</taxon>
        <taxon>Embryophyta</taxon>
        <taxon>Tracheophyta</taxon>
        <taxon>Spermatophyta</taxon>
        <taxon>Magnoliopsida</taxon>
        <taxon>eudicotyledons</taxon>
        <taxon>Gunneridae</taxon>
        <taxon>Pentapetalae</taxon>
        <taxon>asterids</taxon>
        <taxon>lamiids</taxon>
        <taxon>Boraginales</taxon>
        <taxon>Boraginaceae</taxon>
        <taxon>Boraginoideae</taxon>
        <taxon>Lithospermeae</taxon>
        <taxon>Lithospermum</taxon>
    </lineage>
</organism>
<evidence type="ECO:0000313" key="2">
    <source>
        <dbReference type="Proteomes" id="UP001454036"/>
    </source>
</evidence>
<gene>
    <name evidence="1" type="ORF">LIER_29273</name>
</gene>
<comment type="caution">
    <text evidence="1">The sequence shown here is derived from an EMBL/GenBank/DDBJ whole genome shotgun (WGS) entry which is preliminary data.</text>
</comment>
<dbReference type="EMBL" id="BAABME010010024">
    <property type="protein sequence ID" value="GAA0176245.1"/>
    <property type="molecule type" value="Genomic_DNA"/>
</dbReference>
<accession>A0AAV3RJ24</accession>
<reference evidence="1 2" key="1">
    <citation type="submission" date="2024-01" db="EMBL/GenBank/DDBJ databases">
        <title>The complete chloroplast genome sequence of Lithospermum erythrorhizon: insights into the phylogenetic relationship among Boraginaceae species and the maternal lineages of purple gromwells.</title>
        <authorList>
            <person name="Okada T."/>
            <person name="Watanabe K."/>
        </authorList>
    </citation>
    <scope>NUCLEOTIDE SEQUENCE [LARGE SCALE GENOMIC DNA]</scope>
</reference>
<protein>
    <submittedName>
        <fullName evidence="1">Uncharacterized protein</fullName>
    </submittedName>
</protein>
<keyword evidence="2" id="KW-1185">Reference proteome</keyword>